<proteinExistence type="predicted"/>
<dbReference type="EMBL" id="LR796330">
    <property type="protein sequence ID" value="CAB4137400.1"/>
    <property type="molecule type" value="Genomic_DNA"/>
</dbReference>
<evidence type="ECO:0000313" key="1">
    <source>
        <dbReference type="EMBL" id="CAB4137400.1"/>
    </source>
</evidence>
<accession>A0A6J5PBP2</accession>
<evidence type="ECO:0000313" key="3">
    <source>
        <dbReference type="EMBL" id="CAB4166515.1"/>
    </source>
</evidence>
<name>A0A6J5PBP2_9CAUD</name>
<sequence length="67" mass="7578">MPAPEDLQQARMAICESCPELTTLNRCQKCGCFMVVKTRLRGAHCPLGKWPSLEEWTTKNLEEGLVK</sequence>
<dbReference type="EMBL" id="LR796701">
    <property type="protein sequence ID" value="CAB4161109.1"/>
    <property type="molecule type" value="Genomic_DNA"/>
</dbReference>
<reference evidence="3" key="1">
    <citation type="submission" date="2020-04" db="EMBL/GenBank/DDBJ databases">
        <authorList>
            <person name="Chiriac C."/>
            <person name="Salcher M."/>
            <person name="Ghai R."/>
            <person name="Kavagutti S V."/>
        </authorList>
    </citation>
    <scope>NUCLEOTIDE SEQUENCE</scope>
</reference>
<dbReference type="EMBL" id="LR796796">
    <property type="protein sequence ID" value="CAB4166515.1"/>
    <property type="molecule type" value="Genomic_DNA"/>
</dbReference>
<organism evidence="3">
    <name type="scientific">uncultured Caudovirales phage</name>
    <dbReference type="NCBI Taxonomy" id="2100421"/>
    <lineage>
        <taxon>Viruses</taxon>
        <taxon>Duplodnaviria</taxon>
        <taxon>Heunggongvirae</taxon>
        <taxon>Uroviricota</taxon>
        <taxon>Caudoviricetes</taxon>
        <taxon>Peduoviridae</taxon>
        <taxon>Maltschvirus</taxon>
        <taxon>Maltschvirus maltsch</taxon>
    </lineage>
</organism>
<evidence type="ECO:0000313" key="2">
    <source>
        <dbReference type="EMBL" id="CAB4161109.1"/>
    </source>
</evidence>
<protein>
    <submittedName>
        <fullName evidence="3">Uncharacterized protein</fullName>
    </submittedName>
</protein>
<gene>
    <name evidence="1" type="ORF">UFOVP322_37</name>
    <name evidence="2" type="ORF">UFOVP771_35</name>
    <name evidence="3" type="ORF">UFOVP850_35</name>
</gene>